<dbReference type="Gene3D" id="1.10.10.10">
    <property type="entry name" value="Winged helix-like DNA-binding domain superfamily/Winged helix DNA-binding domain"/>
    <property type="match status" value="1"/>
</dbReference>
<name>A0A0M9GLK4_9HYPH</name>
<comment type="caution">
    <text evidence="1">The sequence shown here is derived from an EMBL/GenBank/DDBJ whole genome shotgun (WGS) entry which is preliminary data.</text>
</comment>
<organism evidence="1 2">
    <name type="scientific">Ahrensia marina</name>
    <dbReference type="NCBI Taxonomy" id="1514904"/>
    <lineage>
        <taxon>Bacteria</taxon>
        <taxon>Pseudomonadati</taxon>
        <taxon>Pseudomonadota</taxon>
        <taxon>Alphaproteobacteria</taxon>
        <taxon>Hyphomicrobiales</taxon>
        <taxon>Ahrensiaceae</taxon>
        <taxon>Ahrensia</taxon>
    </lineage>
</organism>
<dbReference type="PATRIC" id="fig|1514904.3.peg.1402"/>
<dbReference type="OrthoDB" id="7548639at2"/>
<accession>A0A0M9GLK4</accession>
<gene>
    <name evidence="1" type="ORF">SU32_12750</name>
</gene>
<dbReference type="InterPro" id="IPR036388">
    <property type="entry name" value="WH-like_DNA-bd_sf"/>
</dbReference>
<dbReference type="SUPFAM" id="SSF88659">
    <property type="entry name" value="Sigma3 and sigma4 domains of RNA polymerase sigma factors"/>
    <property type="match status" value="1"/>
</dbReference>
<dbReference type="AlphaFoldDB" id="A0A0M9GLK4"/>
<dbReference type="RefSeq" id="WP_053999755.1">
    <property type="nucleotide sequence ID" value="NZ_JXMU01000018.1"/>
</dbReference>
<sequence length="268" mass="31094">MSNLPPLRKKTVEGKLYERRAATEVVILECLELTFDELCDRAEISARKNPDYIPSEALVYFLRQTKTHNHDAQFGRLYNILQKRIKRVCPRSEFRIGDKDGANANLLDLQEFVLDDFAERVMCDRQTYEEKLDGFEVAFDHMIARRKDDALRKMYRRDKPTEPLEYDADGDIPADVEKGLVELNPEKNSFEDEITYRFQLQRAIGSLPDDERRVITMIFAGIPSESNDPEVQTISTILQCEPQTVRNRRNRAVKKLQAILGTEVKDAH</sequence>
<dbReference type="EMBL" id="JXMU01000018">
    <property type="protein sequence ID" value="KPB00677.1"/>
    <property type="molecule type" value="Genomic_DNA"/>
</dbReference>
<proteinExistence type="predicted"/>
<evidence type="ECO:0000313" key="1">
    <source>
        <dbReference type="EMBL" id="KPB00677.1"/>
    </source>
</evidence>
<keyword evidence="2" id="KW-1185">Reference proteome</keyword>
<dbReference type="Proteomes" id="UP000038011">
    <property type="component" value="Unassembled WGS sequence"/>
</dbReference>
<dbReference type="InterPro" id="IPR013324">
    <property type="entry name" value="RNA_pol_sigma_r3/r4-like"/>
</dbReference>
<reference evidence="1 2" key="1">
    <citation type="submission" date="2015-01" db="EMBL/GenBank/DDBJ databases">
        <title>Ahrensia donghaiensis sp. nov., a novel dimethylsulphoniopropionate-cleavage bacterium isolated from seawater and emended descriptions of the genus Ahrensia and Ahrensia kielensis.</title>
        <authorList>
            <person name="Liu J."/>
        </authorList>
    </citation>
    <scope>NUCLEOTIDE SEQUENCE [LARGE SCALE GENOMIC DNA]</scope>
    <source>
        <strain evidence="1 2">LZD062</strain>
    </source>
</reference>
<dbReference type="STRING" id="1514904.SU32_12750"/>
<evidence type="ECO:0000313" key="2">
    <source>
        <dbReference type="Proteomes" id="UP000038011"/>
    </source>
</evidence>
<protein>
    <submittedName>
        <fullName evidence="1">Uncharacterized protein</fullName>
    </submittedName>
</protein>